<dbReference type="SUPFAM" id="SSF51679">
    <property type="entry name" value="Bacterial luciferase-like"/>
    <property type="match status" value="1"/>
</dbReference>
<dbReference type="AlphaFoldDB" id="A0A263D4C9"/>
<reference evidence="3 4" key="1">
    <citation type="submission" date="2017-07" db="EMBL/GenBank/DDBJ databases">
        <title>Amycolatopsis antarcticus sp. nov., isolated from the surface of an Antarcticus brown macroalga.</title>
        <authorList>
            <person name="Wang J."/>
            <person name="Leiva S."/>
            <person name="Huang J."/>
            <person name="Huang Y."/>
        </authorList>
    </citation>
    <scope>NUCLEOTIDE SEQUENCE [LARGE SCALE GENOMIC DNA]</scope>
    <source>
        <strain evidence="3 4">AU-G6</strain>
    </source>
</reference>
<keyword evidence="1" id="KW-0560">Oxidoreductase</keyword>
<dbReference type="Gene3D" id="3.20.20.30">
    <property type="entry name" value="Luciferase-like domain"/>
    <property type="match status" value="1"/>
</dbReference>
<dbReference type="InParanoid" id="A0A263D4C9"/>
<evidence type="ECO:0000313" key="4">
    <source>
        <dbReference type="Proteomes" id="UP000242444"/>
    </source>
</evidence>
<dbReference type="InterPro" id="IPR050564">
    <property type="entry name" value="F420-G6PD/mer"/>
</dbReference>
<dbReference type="InterPro" id="IPR036661">
    <property type="entry name" value="Luciferase-like_sf"/>
</dbReference>
<dbReference type="OrthoDB" id="3621573at2"/>
<dbReference type="EMBL" id="NKYE01000006">
    <property type="protein sequence ID" value="OZM73049.1"/>
    <property type="molecule type" value="Genomic_DNA"/>
</dbReference>
<keyword evidence="4" id="KW-1185">Reference proteome</keyword>
<protein>
    <submittedName>
        <fullName evidence="3">5,10-methylene tetrahydromethanopterin reductase</fullName>
    </submittedName>
</protein>
<evidence type="ECO:0000256" key="1">
    <source>
        <dbReference type="ARBA" id="ARBA00023002"/>
    </source>
</evidence>
<comment type="caution">
    <text evidence="3">The sequence shown here is derived from an EMBL/GenBank/DDBJ whole genome shotgun (WGS) entry which is preliminary data.</text>
</comment>
<proteinExistence type="predicted"/>
<evidence type="ECO:0000259" key="2">
    <source>
        <dbReference type="Pfam" id="PF00296"/>
    </source>
</evidence>
<dbReference type="RefSeq" id="WP_094862907.1">
    <property type="nucleotide sequence ID" value="NZ_NKYE01000006.1"/>
</dbReference>
<name>A0A263D4C9_9PSEU</name>
<dbReference type="InterPro" id="IPR011251">
    <property type="entry name" value="Luciferase-like_dom"/>
</dbReference>
<accession>A0A263D4C9</accession>
<dbReference type="Pfam" id="PF00296">
    <property type="entry name" value="Bac_luciferase"/>
    <property type="match status" value="1"/>
</dbReference>
<evidence type="ECO:0000313" key="3">
    <source>
        <dbReference type="EMBL" id="OZM73049.1"/>
    </source>
</evidence>
<sequence length="319" mass="33789">MSPYSVLVPQWPLRPNQVLPYAALAERTGGRLWLGQTPVGDPYQAFVFASASGFRTPVGTGVSVMPYRHPYDAALQAQSAAVLLGHPVVAGFGPGPADVQRAVLGAAYRSPLTAVREYLTIVRRLTETGECEFDGEYFHCRAVLPSVVRPPVELGLGVLRPRMARLAGEVADVAITWLAPASYIGEVLLPELRAGAAAADRPAPRVVAMVPVALTAESRDPLDLALASSRVHLGLPHYAGMLREAGIDPDLDDPRRAASALMDGGAFLSGDSTEVIDRLTEFTEAGVDEIVLNSTGVCLSEGHVAALADLKNLLGRLVL</sequence>
<dbReference type="GO" id="GO:0016705">
    <property type="term" value="F:oxidoreductase activity, acting on paired donors, with incorporation or reduction of molecular oxygen"/>
    <property type="evidence" value="ECO:0007669"/>
    <property type="project" value="InterPro"/>
</dbReference>
<gene>
    <name evidence="3" type="ORF">CFN78_12575</name>
</gene>
<dbReference type="Proteomes" id="UP000242444">
    <property type="component" value="Unassembled WGS sequence"/>
</dbReference>
<feature type="domain" description="Luciferase-like" evidence="2">
    <location>
        <begin position="15"/>
        <end position="289"/>
    </location>
</feature>
<organism evidence="3 4">
    <name type="scientific">Amycolatopsis antarctica</name>
    <dbReference type="NCBI Taxonomy" id="1854586"/>
    <lineage>
        <taxon>Bacteria</taxon>
        <taxon>Bacillati</taxon>
        <taxon>Actinomycetota</taxon>
        <taxon>Actinomycetes</taxon>
        <taxon>Pseudonocardiales</taxon>
        <taxon>Pseudonocardiaceae</taxon>
        <taxon>Amycolatopsis</taxon>
    </lineage>
</organism>
<dbReference type="CDD" id="cd01097">
    <property type="entry name" value="Tetrahydromethanopterin_reductase"/>
    <property type="match status" value="1"/>
</dbReference>
<dbReference type="PANTHER" id="PTHR43244">
    <property type="match status" value="1"/>
</dbReference>
<dbReference type="PANTHER" id="PTHR43244:SF1">
    <property type="entry name" value="5,10-METHYLENETETRAHYDROMETHANOPTERIN REDUCTASE"/>
    <property type="match status" value="1"/>
</dbReference>